<dbReference type="Gene3D" id="2.40.50.840">
    <property type="match status" value="1"/>
</dbReference>
<proteinExistence type="inferred from homology"/>
<dbReference type="InterPro" id="IPR040771">
    <property type="entry name" value="TLP1_add_C"/>
</dbReference>
<keyword evidence="6" id="KW-1185">Reference proteome</keyword>
<comment type="similarity">
    <text evidence="1">Belongs to the thiolase-like superfamily. Thiolase family.</text>
</comment>
<feature type="domain" description="Thiolase-like protein type 1 additional C-terminal" evidence="4">
    <location>
        <begin position="411"/>
        <end position="484"/>
    </location>
</feature>
<dbReference type="AlphaFoldDB" id="A0A5N0UWX2"/>
<evidence type="ECO:0000313" key="6">
    <source>
        <dbReference type="Proteomes" id="UP000319769"/>
    </source>
</evidence>
<gene>
    <name evidence="5" type="ORF">FPZ12_025450</name>
</gene>
<dbReference type="Proteomes" id="UP000319769">
    <property type="component" value="Unassembled WGS sequence"/>
</dbReference>
<comment type="caution">
    <text evidence="5">The sequence shown here is derived from an EMBL/GenBank/DDBJ whole genome shotgun (WGS) entry which is preliminary data.</text>
</comment>
<evidence type="ECO:0000256" key="3">
    <source>
        <dbReference type="ARBA" id="ARBA00023315"/>
    </source>
</evidence>
<dbReference type="EMBL" id="VMNW02000042">
    <property type="protein sequence ID" value="KAA9157317.1"/>
    <property type="molecule type" value="Genomic_DNA"/>
</dbReference>
<organism evidence="5 6">
    <name type="scientific">Amycolatopsis acidicola</name>
    <dbReference type="NCBI Taxonomy" id="2596893"/>
    <lineage>
        <taxon>Bacteria</taxon>
        <taxon>Bacillati</taxon>
        <taxon>Actinomycetota</taxon>
        <taxon>Actinomycetes</taxon>
        <taxon>Pseudonocardiales</taxon>
        <taxon>Pseudonocardiaceae</taxon>
        <taxon>Amycolatopsis</taxon>
    </lineage>
</organism>
<protein>
    <submittedName>
        <fullName evidence="5">Acetyl-CoA acetyltransferase</fullName>
    </submittedName>
</protein>
<evidence type="ECO:0000256" key="1">
    <source>
        <dbReference type="ARBA" id="ARBA00010982"/>
    </source>
</evidence>
<evidence type="ECO:0000259" key="4">
    <source>
        <dbReference type="Pfam" id="PF18313"/>
    </source>
</evidence>
<name>A0A5N0UWX2_9PSEU</name>
<dbReference type="GO" id="GO:0016746">
    <property type="term" value="F:acyltransferase activity"/>
    <property type="evidence" value="ECO:0007669"/>
    <property type="project" value="UniProtKB-KW"/>
</dbReference>
<dbReference type="InterPro" id="IPR016039">
    <property type="entry name" value="Thiolase-like"/>
</dbReference>
<keyword evidence="2" id="KW-0808">Transferase</keyword>
<dbReference type="SUPFAM" id="SSF53901">
    <property type="entry name" value="Thiolase-like"/>
    <property type="match status" value="2"/>
</dbReference>
<dbReference type="RefSeq" id="WP_144748891.1">
    <property type="nucleotide sequence ID" value="NZ_VMNW02000042.1"/>
</dbReference>
<evidence type="ECO:0000313" key="5">
    <source>
        <dbReference type="EMBL" id="KAA9157317.1"/>
    </source>
</evidence>
<dbReference type="Pfam" id="PF18313">
    <property type="entry name" value="TLP1_add_C"/>
    <property type="match status" value="1"/>
</dbReference>
<dbReference type="PANTHER" id="PTHR18919:SF139">
    <property type="entry name" value="THIOLASE-LIKE PROTEIN TYPE 1 ADDITIONAL C-TERMINAL DOMAIN-CONTAINING PROTEIN"/>
    <property type="match status" value="1"/>
</dbReference>
<dbReference type="OrthoDB" id="4470569at2"/>
<reference evidence="5" key="1">
    <citation type="submission" date="2019-09" db="EMBL/GenBank/DDBJ databases">
        <authorList>
            <person name="Teo W.F.A."/>
            <person name="Duangmal K."/>
        </authorList>
    </citation>
    <scope>NUCLEOTIDE SEQUENCE [LARGE SCALE GENOMIC DNA]</scope>
    <source>
        <strain evidence="5">K81G1</strain>
    </source>
</reference>
<keyword evidence="3" id="KW-0012">Acyltransferase</keyword>
<evidence type="ECO:0000256" key="2">
    <source>
        <dbReference type="ARBA" id="ARBA00022679"/>
    </source>
</evidence>
<accession>A0A5N0UWX2</accession>
<sequence>MDRVVSPRDVVIIGAGQLRDNRGRALDAAVEPLELVLRAVNEAAADAGVDALALSGLDLVSAVKIVSWSYADDAGAVAERLGAAKARTATSGAGGHQPVELLKGIAEQIAAGEAELALLCGGESQSSLEAFQRAEKEPPWSRDPGGPGRFSRAVGGTERMWDLGLVGPIRIYPLFENRLRHELGQSFAEAQDWSARMYAGFSEVAAGNDAAWNPQVRAPEEISAVGPKNRMICFPYPLLMNATAKVDQAAALLVASVAEADRLGVPESKRIHVWSAASDSDCEDVLERPTFGASAGMARALDGALGGAELSDVDVLDLYSCFPVVPKLASLHLKVTDRRLSATGGLTSFGGPHNNYSSHALVAVTRELRRSGGTGLVYANGEYVTKHSAVVLSGTARPEGFVAAPGIGTPQTIAVDDRYAGDAVVETFTVEYDREANPARGYVVASLPDGRRTGVRVSKKDGYTLGELVSENADPIGRRGRITEADGRRTFALEGAA</sequence>
<dbReference type="PANTHER" id="PTHR18919">
    <property type="entry name" value="ACETYL-COA C-ACYLTRANSFERASE"/>
    <property type="match status" value="1"/>
</dbReference>
<dbReference type="Gene3D" id="3.40.47.10">
    <property type="match status" value="1"/>
</dbReference>